<keyword evidence="2" id="KW-1185">Reference proteome</keyword>
<proteinExistence type="predicted"/>
<evidence type="ECO:0000313" key="1">
    <source>
        <dbReference type="EMBL" id="MDQ4212482.1"/>
    </source>
</evidence>
<name>A0ABU0XBZ3_9MICO</name>
<evidence type="ECO:0008006" key="3">
    <source>
        <dbReference type="Google" id="ProtNLM"/>
    </source>
</evidence>
<accession>A0ABU0XBZ3</accession>
<reference evidence="1 2" key="1">
    <citation type="submission" date="2023-08" db="EMBL/GenBank/DDBJ databases">
        <title>Microbacterium sp. nov., isolated from a waste landfill.</title>
        <authorList>
            <person name="Wen W."/>
        </authorList>
    </citation>
    <scope>NUCLEOTIDE SEQUENCE [LARGE SCALE GENOMIC DNA]</scope>
    <source>
        <strain evidence="1 2">ASV81</strain>
    </source>
</reference>
<dbReference type="Proteomes" id="UP001230289">
    <property type="component" value="Unassembled WGS sequence"/>
</dbReference>
<organism evidence="1 2">
    <name type="scientific">Microbacterium capsulatum</name>
    <dbReference type="NCBI Taxonomy" id="3041921"/>
    <lineage>
        <taxon>Bacteria</taxon>
        <taxon>Bacillati</taxon>
        <taxon>Actinomycetota</taxon>
        <taxon>Actinomycetes</taxon>
        <taxon>Micrococcales</taxon>
        <taxon>Microbacteriaceae</taxon>
        <taxon>Microbacterium</taxon>
    </lineage>
</organism>
<comment type="caution">
    <text evidence="1">The sequence shown here is derived from an EMBL/GenBank/DDBJ whole genome shotgun (WGS) entry which is preliminary data.</text>
</comment>
<sequence>MDDQVLEAGDVISAVVTKALPFGVLVEYAGVPGLARGVQAEPGVALDVRVLEFDATLRRFSAEIV</sequence>
<gene>
    <name evidence="1" type="ORF">RBR11_00960</name>
</gene>
<evidence type="ECO:0000313" key="2">
    <source>
        <dbReference type="Proteomes" id="UP001230289"/>
    </source>
</evidence>
<dbReference type="EMBL" id="JAVFCB010000001">
    <property type="protein sequence ID" value="MDQ4212482.1"/>
    <property type="molecule type" value="Genomic_DNA"/>
</dbReference>
<protein>
    <recommendedName>
        <fullName evidence="3">S1 motif domain-containing protein</fullName>
    </recommendedName>
</protein>
<dbReference type="RefSeq" id="WP_308487419.1">
    <property type="nucleotide sequence ID" value="NZ_JAVFCB010000001.1"/>
</dbReference>